<dbReference type="Proteomes" id="UP000178109">
    <property type="component" value="Unassembled WGS sequence"/>
</dbReference>
<evidence type="ECO:0000313" key="3">
    <source>
        <dbReference type="Proteomes" id="UP000178109"/>
    </source>
</evidence>
<keyword evidence="1" id="KW-0812">Transmembrane</keyword>
<dbReference type="AlphaFoldDB" id="A0A1G2BS20"/>
<dbReference type="EMBL" id="MHKO01000051">
    <property type="protein sequence ID" value="OGY91190.1"/>
    <property type="molecule type" value="Genomic_DNA"/>
</dbReference>
<sequence>MSKFKIQMSNQVQNPNVKKFFRLKSFDIHLSFGFCHLTFLRCFRRAAQKNVSGQGLLETTIALGVIVTGIVGMLTLTISNQSSSLESAERLVAANLAREGIEIVRNIRDSNWLPRGAWDQGLESGTDYTAVPLFDKAANVWTLSFTANDLNHREARLWREGGVYFQSTQETPPGAGLTTYRRLLQLDEICQDKSVVVSGSQCNPALNPKIGIKVQSRVQWEAKGNTHQLTAEERLFNWR</sequence>
<reference evidence="2 3" key="1">
    <citation type="journal article" date="2016" name="Nat. Commun.">
        <title>Thousands of microbial genomes shed light on interconnected biogeochemical processes in an aquifer system.</title>
        <authorList>
            <person name="Anantharaman K."/>
            <person name="Brown C.T."/>
            <person name="Hug L.A."/>
            <person name="Sharon I."/>
            <person name="Castelle C.J."/>
            <person name="Probst A.J."/>
            <person name="Thomas B.C."/>
            <person name="Singh A."/>
            <person name="Wilkins M.J."/>
            <person name="Karaoz U."/>
            <person name="Brodie E.L."/>
            <person name="Williams K.H."/>
            <person name="Hubbard S.S."/>
            <person name="Banfield J.F."/>
        </authorList>
    </citation>
    <scope>NUCLEOTIDE SEQUENCE [LARGE SCALE GENOMIC DNA]</scope>
</reference>
<feature type="transmembrane region" description="Helical" evidence="1">
    <location>
        <begin position="55"/>
        <end position="78"/>
    </location>
</feature>
<proteinExistence type="predicted"/>
<gene>
    <name evidence="2" type="ORF">A3H70_02490</name>
</gene>
<dbReference type="STRING" id="1798553.A3H70_02490"/>
<evidence type="ECO:0000313" key="2">
    <source>
        <dbReference type="EMBL" id="OGY91190.1"/>
    </source>
</evidence>
<accession>A0A1G2BS20</accession>
<name>A0A1G2BS20_9BACT</name>
<evidence type="ECO:0000256" key="1">
    <source>
        <dbReference type="SAM" id="Phobius"/>
    </source>
</evidence>
<keyword evidence="1" id="KW-1133">Transmembrane helix</keyword>
<keyword evidence="1" id="KW-0472">Membrane</keyword>
<protein>
    <submittedName>
        <fullName evidence="2">Uncharacterized protein</fullName>
    </submittedName>
</protein>
<organism evidence="2 3">
    <name type="scientific">Candidatus Komeilibacteria bacterium RIFCSPLOWO2_02_FULL_48_11</name>
    <dbReference type="NCBI Taxonomy" id="1798553"/>
    <lineage>
        <taxon>Bacteria</taxon>
        <taxon>Candidatus Komeiliibacteriota</taxon>
    </lineage>
</organism>
<comment type="caution">
    <text evidence="2">The sequence shown here is derived from an EMBL/GenBank/DDBJ whole genome shotgun (WGS) entry which is preliminary data.</text>
</comment>